<gene>
    <name evidence="1" type="ORF">ACOLOM_LOCUS7791</name>
</gene>
<proteinExistence type="predicted"/>
<accession>A0ACA9N6V5</accession>
<evidence type="ECO:0000313" key="2">
    <source>
        <dbReference type="Proteomes" id="UP000789525"/>
    </source>
</evidence>
<sequence>MALITISGYPSSGKSRRALQIKDDFEERIKSPSYSGPINKVMVISDDSLGLSRDGYNAEKPQRSALFTALQRNLTKDTIVILDALNYIKGFRYQMYCVAREASARVFVAATPDVCRSWHQEKPDSERYKEETYEEPSSMVRWDSPLFTVPWNEDHLPVEEIWQAITAGVLKPPNAGTTSAPKPPSSALQALETTTASAISKIYDHDFSKRTAAERRLAGLCPLQGNDYPQYFQKYTVIFCANLVT</sequence>
<reference evidence="1" key="1">
    <citation type="submission" date="2021-06" db="EMBL/GenBank/DDBJ databases">
        <authorList>
            <person name="Kallberg Y."/>
            <person name="Tangrot J."/>
            <person name="Rosling A."/>
        </authorList>
    </citation>
    <scope>NUCLEOTIDE SEQUENCE</scope>
    <source>
        <strain evidence="1">CL356</strain>
    </source>
</reference>
<comment type="caution">
    <text evidence="1">The sequence shown here is derived from an EMBL/GenBank/DDBJ whole genome shotgun (WGS) entry which is preliminary data.</text>
</comment>
<organism evidence="1 2">
    <name type="scientific">Acaulospora colombiana</name>
    <dbReference type="NCBI Taxonomy" id="27376"/>
    <lineage>
        <taxon>Eukaryota</taxon>
        <taxon>Fungi</taxon>
        <taxon>Fungi incertae sedis</taxon>
        <taxon>Mucoromycota</taxon>
        <taxon>Glomeromycotina</taxon>
        <taxon>Glomeromycetes</taxon>
        <taxon>Diversisporales</taxon>
        <taxon>Acaulosporaceae</taxon>
        <taxon>Acaulospora</taxon>
    </lineage>
</organism>
<evidence type="ECO:0000313" key="1">
    <source>
        <dbReference type="EMBL" id="CAG8635980.1"/>
    </source>
</evidence>
<dbReference type="Proteomes" id="UP000789525">
    <property type="component" value="Unassembled WGS sequence"/>
</dbReference>
<name>A0ACA9N6V5_9GLOM</name>
<feature type="non-terminal residue" evidence="1">
    <location>
        <position position="245"/>
    </location>
</feature>
<protein>
    <submittedName>
        <fullName evidence="1">22_t:CDS:1</fullName>
    </submittedName>
</protein>
<dbReference type="EMBL" id="CAJVPT010018651">
    <property type="protein sequence ID" value="CAG8635980.1"/>
    <property type="molecule type" value="Genomic_DNA"/>
</dbReference>
<keyword evidence="2" id="KW-1185">Reference proteome</keyword>